<name>A0ABY1ZPK1_9GAMM</name>
<gene>
    <name evidence="5" type="ORF">EZI54_05970</name>
</gene>
<protein>
    <recommendedName>
        <fullName evidence="4">SsuA/THI5-like domain-containing protein</fullName>
    </recommendedName>
</protein>
<dbReference type="Proteomes" id="UP000313645">
    <property type="component" value="Unassembled WGS sequence"/>
</dbReference>
<dbReference type="InterPro" id="IPR015168">
    <property type="entry name" value="SsuA/THI5"/>
</dbReference>
<keyword evidence="3" id="KW-0732">Signal</keyword>
<feature type="domain" description="SsuA/THI5-like" evidence="4">
    <location>
        <begin position="59"/>
        <end position="258"/>
    </location>
</feature>
<comment type="similarity">
    <text evidence="2">Belongs to the bacterial solute-binding protein SsuA/TauA family.</text>
</comment>
<dbReference type="Gene3D" id="3.40.190.10">
    <property type="entry name" value="Periplasmic binding protein-like II"/>
    <property type="match status" value="2"/>
</dbReference>
<dbReference type="PANTHER" id="PTHR30024">
    <property type="entry name" value="ALIPHATIC SULFONATES-BINDING PROTEIN-RELATED"/>
    <property type="match status" value="1"/>
</dbReference>
<dbReference type="EMBL" id="SJDL01000007">
    <property type="protein sequence ID" value="TBW57590.1"/>
    <property type="molecule type" value="Genomic_DNA"/>
</dbReference>
<sequence>MKGKASSRLITFLAVVLFGTAALFYGVDWNASSSQEPADQAAPLRISTYYWPGMFWIDIARTKGWFEEAGLNAELVDYNDDYYASLDDLRAGGIDAADLWLFDLVRLNQQGANLVLVLAADESNGSEGIASREGITAVEQLEGQRIGVPLGTALVYELDVILARFGVSLEDVTLVDVAAEKAAEVLSQDRADAVMTWEPYLSEAGRVGRRLYDSSKLPGLMAAGITFRKSFVDSRPQDIQKMVEVWHRATRFIKDHPE</sequence>
<dbReference type="SUPFAM" id="SSF53850">
    <property type="entry name" value="Periplasmic binding protein-like II"/>
    <property type="match status" value="1"/>
</dbReference>
<comment type="caution">
    <text evidence="5">The sequence shown here is derived from an EMBL/GenBank/DDBJ whole genome shotgun (WGS) entry which is preliminary data.</text>
</comment>
<evidence type="ECO:0000313" key="6">
    <source>
        <dbReference type="Proteomes" id="UP000313645"/>
    </source>
</evidence>
<proteinExistence type="inferred from homology"/>
<reference evidence="5 6" key="1">
    <citation type="submission" date="2019-02" db="EMBL/GenBank/DDBJ databases">
        <title>Marinobacter halodurans sp. nov., a marine bacterium isolated from sea tidal flat.</title>
        <authorList>
            <person name="Yoo Y."/>
            <person name="Lee D.W."/>
            <person name="Kim B.S."/>
            <person name="Kim J.-J."/>
        </authorList>
    </citation>
    <scope>NUCLEOTIDE SEQUENCE [LARGE SCALE GENOMIC DNA]</scope>
    <source>
        <strain evidence="5 6">YJ-S3-2</strain>
    </source>
</reference>
<organism evidence="5 6">
    <name type="scientific">Marinobacter halodurans</name>
    <dbReference type="NCBI Taxonomy" id="2528979"/>
    <lineage>
        <taxon>Bacteria</taxon>
        <taxon>Pseudomonadati</taxon>
        <taxon>Pseudomonadota</taxon>
        <taxon>Gammaproteobacteria</taxon>
        <taxon>Pseudomonadales</taxon>
        <taxon>Marinobacteraceae</taxon>
        <taxon>Marinobacter</taxon>
    </lineage>
</organism>
<evidence type="ECO:0000259" key="4">
    <source>
        <dbReference type="Pfam" id="PF09084"/>
    </source>
</evidence>
<accession>A0ABY1ZPK1</accession>
<evidence type="ECO:0000313" key="5">
    <source>
        <dbReference type="EMBL" id="TBW57590.1"/>
    </source>
</evidence>
<dbReference type="RefSeq" id="WP_131480038.1">
    <property type="nucleotide sequence ID" value="NZ_SJDL01000007.1"/>
</dbReference>
<evidence type="ECO:0000256" key="2">
    <source>
        <dbReference type="ARBA" id="ARBA00010742"/>
    </source>
</evidence>
<comment type="subcellular location">
    <subcellularLocation>
        <location evidence="1">Periplasm</location>
    </subcellularLocation>
</comment>
<dbReference type="PANTHER" id="PTHR30024:SF47">
    <property type="entry name" value="TAURINE-BINDING PERIPLASMIC PROTEIN"/>
    <property type="match status" value="1"/>
</dbReference>
<evidence type="ECO:0000256" key="1">
    <source>
        <dbReference type="ARBA" id="ARBA00004418"/>
    </source>
</evidence>
<evidence type="ECO:0000256" key="3">
    <source>
        <dbReference type="ARBA" id="ARBA00022729"/>
    </source>
</evidence>
<keyword evidence="6" id="KW-1185">Reference proteome</keyword>
<dbReference type="Pfam" id="PF09084">
    <property type="entry name" value="NMT1"/>
    <property type="match status" value="1"/>
</dbReference>